<reference evidence="2" key="1">
    <citation type="submission" date="2021-01" db="EMBL/GenBank/DDBJ databases">
        <authorList>
            <person name="Corre E."/>
            <person name="Pelletier E."/>
            <person name="Niang G."/>
            <person name="Scheremetjew M."/>
            <person name="Finn R."/>
            <person name="Kale V."/>
            <person name="Holt S."/>
            <person name="Cochrane G."/>
            <person name="Meng A."/>
            <person name="Brown T."/>
            <person name="Cohen L."/>
        </authorList>
    </citation>
    <scope>NUCLEOTIDE SEQUENCE</scope>
    <source>
        <strain evidence="2">Isolate 1302-5</strain>
    </source>
</reference>
<sequence length="163" mass="17336">MRRRRKAEGLPFFGREQHTTGGVASAADEMTTSGGVGSDETGTGGAASVQPTEFESDASVPLRGEDQRSMSNEAFEDDLDSRERRSVDGAGSEETKDWGGIIASVSNLSIQYNLGVIAPALVLLDPHRGKGKMELGSEDRRGMNAANIRLNCSRAPTPALLNK</sequence>
<evidence type="ECO:0000313" key="2">
    <source>
        <dbReference type="EMBL" id="CAE2234274.1"/>
    </source>
</evidence>
<protein>
    <submittedName>
        <fullName evidence="2">Uncharacterized protein</fullName>
    </submittedName>
</protein>
<name>A0A7S4MNY4_9STRA</name>
<proteinExistence type="predicted"/>
<feature type="compositionally biased region" description="Basic and acidic residues" evidence="1">
    <location>
        <begin position="81"/>
        <end position="95"/>
    </location>
</feature>
<accession>A0A7S4MNY4</accession>
<organism evidence="2">
    <name type="scientific">Odontella aurita</name>
    <dbReference type="NCBI Taxonomy" id="265563"/>
    <lineage>
        <taxon>Eukaryota</taxon>
        <taxon>Sar</taxon>
        <taxon>Stramenopiles</taxon>
        <taxon>Ochrophyta</taxon>
        <taxon>Bacillariophyta</taxon>
        <taxon>Mediophyceae</taxon>
        <taxon>Biddulphiophycidae</taxon>
        <taxon>Eupodiscales</taxon>
        <taxon>Odontellaceae</taxon>
        <taxon>Odontella</taxon>
    </lineage>
</organism>
<evidence type="ECO:0000256" key="1">
    <source>
        <dbReference type="SAM" id="MobiDB-lite"/>
    </source>
</evidence>
<feature type="compositionally biased region" description="Gly residues" evidence="1">
    <location>
        <begin position="34"/>
        <end position="45"/>
    </location>
</feature>
<dbReference type="EMBL" id="HBKQ01019504">
    <property type="protein sequence ID" value="CAE2234274.1"/>
    <property type="molecule type" value="Transcribed_RNA"/>
</dbReference>
<gene>
    <name evidence="2" type="ORF">OAUR00152_LOCUS13182</name>
</gene>
<dbReference type="AlphaFoldDB" id="A0A7S4MNY4"/>
<feature type="region of interest" description="Disordered" evidence="1">
    <location>
        <begin position="1"/>
        <end position="95"/>
    </location>
</feature>